<keyword evidence="1" id="KW-0472">Membrane</keyword>
<feature type="transmembrane region" description="Helical" evidence="1">
    <location>
        <begin position="56"/>
        <end position="75"/>
    </location>
</feature>
<dbReference type="RefSeq" id="WP_097016793.1">
    <property type="nucleotide sequence ID" value="NZ_OBDZ01000004.1"/>
</dbReference>
<accession>A0A285G1S3</accession>
<keyword evidence="3" id="KW-1185">Reference proteome</keyword>
<gene>
    <name evidence="2" type="ORF">SAMN06265827_104155</name>
</gene>
<protein>
    <submittedName>
        <fullName evidence="2">Uncharacterized protein</fullName>
    </submittedName>
</protein>
<dbReference type="STRING" id="1413210.U472_00875"/>
<proteinExistence type="predicted"/>
<dbReference type="EMBL" id="OBDZ01000004">
    <property type="protein sequence ID" value="SNY17532.1"/>
    <property type="molecule type" value="Genomic_DNA"/>
</dbReference>
<feature type="transmembrane region" description="Helical" evidence="1">
    <location>
        <begin position="82"/>
        <end position="104"/>
    </location>
</feature>
<reference evidence="3" key="1">
    <citation type="submission" date="2017-09" db="EMBL/GenBank/DDBJ databases">
        <authorList>
            <person name="Varghese N."/>
            <person name="Submissions S."/>
        </authorList>
    </citation>
    <scope>NUCLEOTIDE SEQUENCE [LARGE SCALE GENOMIC DNA]</scope>
    <source>
        <strain evidence="3">MSL47</strain>
    </source>
</reference>
<dbReference type="OrthoDB" id="2112938at2"/>
<feature type="transmembrane region" description="Helical" evidence="1">
    <location>
        <begin position="124"/>
        <end position="144"/>
    </location>
</feature>
<dbReference type="Proteomes" id="UP000219573">
    <property type="component" value="Unassembled WGS sequence"/>
</dbReference>
<name>A0A285G1S3_9FIRM</name>
<keyword evidence="1" id="KW-0812">Transmembrane</keyword>
<dbReference type="AlphaFoldDB" id="A0A285G1S3"/>
<organism evidence="2 3">
    <name type="scientific">Orenia metallireducens</name>
    <dbReference type="NCBI Taxonomy" id="1413210"/>
    <lineage>
        <taxon>Bacteria</taxon>
        <taxon>Bacillati</taxon>
        <taxon>Bacillota</taxon>
        <taxon>Clostridia</taxon>
        <taxon>Halanaerobiales</taxon>
        <taxon>Halobacteroidaceae</taxon>
        <taxon>Orenia</taxon>
    </lineage>
</organism>
<evidence type="ECO:0000313" key="3">
    <source>
        <dbReference type="Proteomes" id="UP000219573"/>
    </source>
</evidence>
<evidence type="ECO:0000256" key="1">
    <source>
        <dbReference type="SAM" id="Phobius"/>
    </source>
</evidence>
<feature type="transmembrane region" description="Helical" evidence="1">
    <location>
        <begin position="33"/>
        <end position="50"/>
    </location>
</feature>
<evidence type="ECO:0000313" key="2">
    <source>
        <dbReference type="EMBL" id="SNY17532.1"/>
    </source>
</evidence>
<sequence>MELSLIKIILVVLPESLLFSYVSLGLIGIKTKVINHFKITIFFTIFLIIVRNVLKLYGLHVILGALFLSLVLKVIVRIDWNLALIATLLIYILSFFGEIIVVEILSYWNFEAVDFISGDSLSRFLTFFYLSRVPLIIAAIKIYWEDVNLLDLRD</sequence>
<feature type="transmembrane region" description="Helical" evidence="1">
    <location>
        <begin position="6"/>
        <end position="26"/>
    </location>
</feature>
<keyword evidence="1" id="KW-1133">Transmembrane helix</keyword>